<feature type="non-terminal residue" evidence="1">
    <location>
        <position position="62"/>
    </location>
</feature>
<sequence>MCPHSEFETPISRKKFYHLETVDVHNTRVLFKECLDWHASSNFLITTHGSFIDSAWLFSTLN</sequence>
<organism evidence="1 2">
    <name type="scientific">Porites evermanni</name>
    <dbReference type="NCBI Taxonomy" id="104178"/>
    <lineage>
        <taxon>Eukaryota</taxon>
        <taxon>Metazoa</taxon>
        <taxon>Cnidaria</taxon>
        <taxon>Anthozoa</taxon>
        <taxon>Hexacorallia</taxon>
        <taxon>Scleractinia</taxon>
        <taxon>Fungiina</taxon>
        <taxon>Poritidae</taxon>
        <taxon>Porites</taxon>
    </lineage>
</organism>
<keyword evidence="2" id="KW-1185">Reference proteome</keyword>
<dbReference type="Proteomes" id="UP001159427">
    <property type="component" value="Unassembled WGS sequence"/>
</dbReference>
<gene>
    <name evidence="1" type="ORF">PEVE_00000397</name>
</gene>
<protein>
    <submittedName>
        <fullName evidence="1">Uncharacterized protein</fullName>
    </submittedName>
</protein>
<evidence type="ECO:0000313" key="2">
    <source>
        <dbReference type="Proteomes" id="UP001159427"/>
    </source>
</evidence>
<accession>A0ABN8LXC9</accession>
<reference evidence="1 2" key="1">
    <citation type="submission" date="2022-05" db="EMBL/GenBank/DDBJ databases">
        <authorList>
            <consortium name="Genoscope - CEA"/>
            <person name="William W."/>
        </authorList>
    </citation>
    <scope>NUCLEOTIDE SEQUENCE [LARGE SCALE GENOMIC DNA]</scope>
</reference>
<evidence type="ECO:0000313" key="1">
    <source>
        <dbReference type="EMBL" id="CAH3018955.1"/>
    </source>
</evidence>
<proteinExistence type="predicted"/>
<name>A0ABN8LXC9_9CNID</name>
<dbReference type="EMBL" id="CALNXI010000101">
    <property type="protein sequence ID" value="CAH3018955.1"/>
    <property type="molecule type" value="Genomic_DNA"/>
</dbReference>
<comment type="caution">
    <text evidence="1">The sequence shown here is derived from an EMBL/GenBank/DDBJ whole genome shotgun (WGS) entry which is preliminary data.</text>
</comment>